<dbReference type="GO" id="GO:0016020">
    <property type="term" value="C:membrane"/>
    <property type="evidence" value="ECO:0007669"/>
    <property type="project" value="UniProtKB-SubCell"/>
</dbReference>
<keyword evidence="7" id="KW-1133">Transmembrane helix</keyword>
<evidence type="ECO:0000256" key="7">
    <source>
        <dbReference type="SAM" id="Phobius"/>
    </source>
</evidence>
<comment type="catalytic activity">
    <reaction evidence="1">
        <text>ATP + protein L-histidine = ADP + protein N-phospho-L-histidine.</text>
        <dbReference type="EC" id="2.7.13.3"/>
    </reaction>
</comment>
<sequence>MTPKSLQFKVSLYLTLVLGATMMLFIALLVRQERSEQLQTMVTHMAQLSQVIERSTRFAMMQDEPAIVDRIIEDIGKQESIRRVRVLRKNGTIAHSNVAGEVGQHIDEDAEHCSQCHTGRKVLGEEPHKVRWRLFDTPDHHQLLGNMEVIRNEPSCARASCHASPEKEPVLGVVDITYSLDQANEHLTTHVVRMMLVSLGFVLLVSVSVGWLLRRLIYRPLRDLARGSERIASGDFDQAIPVRSADEFGQLARSTNTMMAALKKSRQELEDWVATLGEKVKERTEELRLAEAEVARGEKLAAIGQLAAGIAHELNNPLTGVLTFTSLMRQKAPAGSQDAEDLDLVIRETRRCASIIRRLLDFAREKPPEKAEVDLNEIARETVRFVERSAALQQVQITLEADPGLPRLHADADLLKQVLMNILVNAQQAIPAAGRVTVRTRLHPARKLPLRDPQPVVEIAISDTGCGIDKANLQRIFEPFYTSKEVGKGTGLGLSVSYGIVKAHGGEIEVESTVGAGSTFHVFLPVALPPQPSQTGHGTPEAIA</sequence>
<evidence type="ECO:0000256" key="4">
    <source>
        <dbReference type="ARBA" id="ARBA00022553"/>
    </source>
</evidence>
<dbReference type="CDD" id="cd06225">
    <property type="entry name" value="HAMP"/>
    <property type="match status" value="1"/>
</dbReference>
<dbReference type="Pfam" id="PF00672">
    <property type="entry name" value="HAMP"/>
    <property type="match status" value="1"/>
</dbReference>
<feature type="domain" description="HAMP" evidence="9">
    <location>
        <begin position="215"/>
        <end position="267"/>
    </location>
</feature>
<dbReference type="Pfam" id="PF02518">
    <property type="entry name" value="HATPase_c"/>
    <property type="match status" value="1"/>
</dbReference>
<dbReference type="InterPro" id="IPR003661">
    <property type="entry name" value="HisK_dim/P_dom"/>
</dbReference>
<accession>A0A936YZV0</accession>
<organism evidence="10 11">
    <name type="scientific">Ramlibacter monticola</name>
    <dbReference type="NCBI Taxonomy" id="1926872"/>
    <lineage>
        <taxon>Bacteria</taxon>
        <taxon>Pseudomonadati</taxon>
        <taxon>Pseudomonadota</taxon>
        <taxon>Betaproteobacteria</taxon>
        <taxon>Burkholderiales</taxon>
        <taxon>Comamonadaceae</taxon>
        <taxon>Ramlibacter</taxon>
    </lineage>
</organism>
<dbReference type="Gene3D" id="1.10.287.130">
    <property type="match status" value="1"/>
</dbReference>
<name>A0A936YZV0_9BURK</name>
<dbReference type="InterPro" id="IPR036097">
    <property type="entry name" value="HisK_dim/P_sf"/>
</dbReference>
<dbReference type="SUPFAM" id="SSF158472">
    <property type="entry name" value="HAMP domain-like"/>
    <property type="match status" value="1"/>
</dbReference>
<dbReference type="RefSeq" id="WP_201673831.1">
    <property type="nucleotide sequence ID" value="NZ_JAEQNE010000002.1"/>
</dbReference>
<dbReference type="InterPro" id="IPR004358">
    <property type="entry name" value="Sig_transdc_His_kin-like_C"/>
</dbReference>
<comment type="subcellular location">
    <subcellularLocation>
        <location evidence="2">Membrane</location>
    </subcellularLocation>
</comment>
<keyword evidence="11" id="KW-1185">Reference proteome</keyword>
<keyword evidence="7" id="KW-0472">Membrane</keyword>
<evidence type="ECO:0000259" key="8">
    <source>
        <dbReference type="PROSITE" id="PS50109"/>
    </source>
</evidence>
<dbReference type="GO" id="GO:0000155">
    <property type="term" value="F:phosphorelay sensor kinase activity"/>
    <property type="evidence" value="ECO:0007669"/>
    <property type="project" value="InterPro"/>
</dbReference>
<evidence type="ECO:0000256" key="2">
    <source>
        <dbReference type="ARBA" id="ARBA00004370"/>
    </source>
</evidence>
<keyword evidence="4" id="KW-0597">Phosphoprotein</keyword>
<dbReference type="SMART" id="SM00388">
    <property type="entry name" value="HisKA"/>
    <property type="match status" value="1"/>
</dbReference>
<evidence type="ECO:0000313" key="11">
    <source>
        <dbReference type="Proteomes" id="UP000599109"/>
    </source>
</evidence>
<keyword evidence="6" id="KW-0418">Kinase</keyword>
<evidence type="ECO:0000256" key="3">
    <source>
        <dbReference type="ARBA" id="ARBA00012438"/>
    </source>
</evidence>
<protein>
    <recommendedName>
        <fullName evidence="3">histidine kinase</fullName>
        <ecNumber evidence="3">2.7.13.3</ecNumber>
    </recommendedName>
</protein>
<dbReference type="EC" id="2.7.13.3" evidence="3"/>
<comment type="caution">
    <text evidence="10">The sequence shown here is derived from an EMBL/GenBank/DDBJ whole genome shotgun (WGS) entry which is preliminary data.</text>
</comment>
<dbReference type="PROSITE" id="PS50109">
    <property type="entry name" value="HIS_KIN"/>
    <property type="match status" value="1"/>
</dbReference>
<evidence type="ECO:0000259" key="9">
    <source>
        <dbReference type="PROSITE" id="PS50885"/>
    </source>
</evidence>
<gene>
    <name evidence="10" type="ORF">JJ685_08525</name>
</gene>
<feature type="domain" description="Histidine kinase" evidence="8">
    <location>
        <begin position="309"/>
        <end position="528"/>
    </location>
</feature>
<dbReference type="PROSITE" id="PS50885">
    <property type="entry name" value="HAMP"/>
    <property type="match status" value="1"/>
</dbReference>
<feature type="transmembrane region" description="Helical" evidence="7">
    <location>
        <begin position="12"/>
        <end position="30"/>
    </location>
</feature>
<dbReference type="Proteomes" id="UP000599109">
    <property type="component" value="Unassembled WGS sequence"/>
</dbReference>
<dbReference type="InterPro" id="IPR005467">
    <property type="entry name" value="His_kinase_dom"/>
</dbReference>
<dbReference type="SUPFAM" id="SSF55874">
    <property type="entry name" value="ATPase domain of HSP90 chaperone/DNA topoisomerase II/histidine kinase"/>
    <property type="match status" value="1"/>
</dbReference>
<dbReference type="PRINTS" id="PR00344">
    <property type="entry name" value="BCTRLSENSOR"/>
</dbReference>
<evidence type="ECO:0000256" key="5">
    <source>
        <dbReference type="ARBA" id="ARBA00022679"/>
    </source>
</evidence>
<evidence type="ECO:0000256" key="1">
    <source>
        <dbReference type="ARBA" id="ARBA00000085"/>
    </source>
</evidence>
<dbReference type="Gene3D" id="3.30.565.10">
    <property type="entry name" value="Histidine kinase-like ATPase, C-terminal domain"/>
    <property type="match status" value="1"/>
</dbReference>
<keyword evidence="5" id="KW-0808">Transferase</keyword>
<feature type="transmembrane region" description="Helical" evidence="7">
    <location>
        <begin position="191"/>
        <end position="213"/>
    </location>
</feature>
<dbReference type="InterPro" id="IPR003660">
    <property type="entry name" value="HAMP_dom"/>
</dbReference>
<dbReference type="PANTHER" id="PTHR43065">
    <property type="entry name" value="SENSOR HISTIDINE KINASE"/>
    <property type="match status" value="1"/>
</dbReference>
<evidence type="ECO:0000313" key="10">
    <source>
        <dbReference type="EMBL" id="MBL0391181.1"/>
    </source>
</evidence>
<dbReference type="Gene3D" id="6.10.340.10">
    <property type="match status" value="1"/>
</dbReference>
<dbReference type="InterPro" id="IPR003594">
    <property type="entry name" value="HATPase_dom"/>
</dbReference>
<dbReference type="SMART" id="SM00304">
    <property type="entry name" value="HAMP"/>
    <property type="match status" value="1"/>
</dbReference>
<evidence type="ECO:0000256" key="6">
    <source>
        <dbReference type="ARBA" id="ARBA00022777"/>
    </source>
</evidence>
<dbReference type="SMART" id="SM00387">
    <property type="entry name" value="HATPase_c"/>
    <property type="match status" value="1"/>
</dbReference>
<dbReference type="PANTHER" id="PTHR43065:SF42">
    <property type="entry name" value="TWO-COMPONENT SENSOR PPRA"/>
    <property type="match status" value="1"/>
</dbReference>
<keyword evidence="7" id="KW-0812">Transmembrane</keyword>
<dbReference type="AlphaFoldDB" id="A0A936YZV0"/>
<dbReference type="EMBL" id="JAEQNE010000002">
    <property type="protein sequence ID" value="MBL0391181.1"/>
    <property type="molecule type" value="Genomic_DNA"/>
</dbReference>
<proteinExistence type="predicted"/>
<dbReference type="CDD" id="cd00082">
    <property type="entry name" value="HisKA"/>
    <property type="match status" value="1"/>
</dbReference>
<dbReference type="Gene3D" id="3.30.450.290">
    <property type="match status" value="1"/>
</dbReference>
<reference evidence="10 11" key="1">
    <citation type="journal article" date="2017" name="Int. J. Syst. Evol. Microbiol.">
        <title>Ramlibacter monticola sp. nov., isolated from forest soil.</title>
        <authorList>
            <person name="Chaudhary D.K."/>
            <person name="Kim J."/>
        </authorList>
    </citation>
    <scope>NUCLEOTIDE SEQUENCE [LARGE SCALE GENOMIC DNA]</scope>
    <source>
        <strain evidence="10 11">KACC 19175</strain>
    </source>
</reference>
<dbReference type="Pfam" id="PF00512">
    <property type="entry name" value="HisKA"/>
    <property type="match status" value="1"/>
</dbReference>
<dbReference type="SUPFAM" id="SSF47384">
    <property type="entry name" value="Homodimeric domain of signal transducing histidine kinase"/>
    <property type="match status" value="1"/>
</dbReference>
<dbReference type="InterPro" id="IPR036890">
    <property type="entry name" value="HATPase_C_sf"/>
</dbReference>